<keyword evidence="4" id="KW-0732">Signal</keyword>
<organism evidence="11">
    <name type="scientific">marine metagenome</name>
    <dbReference type="NCBI Taxonomy" id="408172"/>
    <lineage>
        <taxon>unclassified sequences</taxon>
        <taxon>metagenomes</taxon>
        <taxon>ecological metagenomes</taxon>
    </lineage>
</organism>
<accession>A0A381UJ92</accession>
<evidence type="ECO:0000256" key="2">
    <source>
        <dbReference type="ARBA" id="ARBA00022448"/>
    </source>
</evidence>
<evidence type="ECO:0000256" key="5">
    <source>
        <dbReference type="ARBA" id="ARBA00023077"/>
    </source>
</evidence>
<evidence type="ECO:0000259" key="10">
    <source>
        <dbReference type="Pfam" id="PF07715"/>
    </source>
</evidence>
<evidence type="ECO:0008006" key="12">
    <source>
        <dbReference type="Google" id="ProtNLM"/>
    </source>
</evidence>
<evidence type="ECO:0000256" key="3">
    <source>
        <dbReference type="ARBA" id="ARBA00022692"/>
    </source>
</evidence>
<sequence>QKTNHGGGSAIIRGLSSNQILLLVDGIRLNNSIYRLGNHQYLTTIDHQMVEKIEVVRGPTSVLYGSDALGGTVNLITRKPPVDDNEKSLGVRSLLRYATADQEKTVRGEVISSSSRYAFSTAFSLKQFGDLRRGANGNDHEISGNELVQSPTGFGGYDIDTKLITNLTDDQTITLAHQFSKQEEVPRYDKYHYNGYHRWFFHPQDRMLTYAVYENKDINIIFDAVRATASLHLQKEGRKTQKNESSSIQNELDEVATKGFSVSGIRERDRHQIVAGAELYHDDVASERSYSDPLTGTGTDDNRGRYPDDATYLSIGLYLQDEMKMTDRWMLKLGVRQSQYRAEFDMNSAALYSQTFSSFTGAVGSVFRLSNYVSANLNLAQAFRAPNLSDMAKLGESKGDIYEVPNPDLQPEKLMNIDMGLKISTESMRVDFTVYRSFITDLLASVDATYAGADTIVIDSQMFNVKTKKNLGEAIIQGTEIAVDYSLSGSLSFRGNLTTTYGENITYNEPVGGIPPIFGLAGVRWSRGRFFLDGYSRFAARQDRLSADDLDDPRIPPEGTPGWFTLNLRGGVTLRQSLIVQIACENILDRNYREHGSGVNGPGRNWVISFQMTR</sequence>
<feature type="domain" description="TonB-dependent receptor-like beta-barrel" evidence="9">
    <location>
        <begin position="154"/>
        <end position="587"/>
    </location>
</feature>
<dbReference type="InterPro" id="IPR039426">
    <property type="entry name" value="TonB-dep_rcpt-like"/>
</dbReference>
<evidence type="ECO:0000256" key="7">
    <source>
        <dbReference type="ARBA" id="ARBA00023170"/>
    </source>
</evidence>
<proteinExistence type="predicted"/>
<comment type="subcellular location">
    <subcellularLocation>
        <location evidence="1">Cell outer membrane</location>
        <topology evidence="1">Multi-pass membrane protein</topology>
    </subcellularLocation>
</comment>
<keyword evidence="8" id="KW-0998">Cell outer membrane</keyword>
<dbReference type="PANTHER" id="PTHR30069">
    <property type="entry name" value="TONB-DEPENDENT OUTER MEMBRANE RECEPTOR"/>
    <property type="match status" value="1"/>
</dbReference>
<gene>
    <name evidence="11" type="ORF">METZ01_LOCUS80582</name>
</gene>
<evidence type="ECO:0000256" key="4">
    <source>
        <dbReference type="ARBA" id="ARBA00022729"/>
    </source>
</evidence>
<name>A0A381UJ92_9ZZZZ</name>
<evidence type="ECO:0000256" key="6">
    <source>
        <dbReference type="ARBA" id="ARBA00023136"/>
    </source>
</evidence>
<dbReference type="InterPro" id="IPR000531">
    <property type="entry name" value="Beta-barrel_TonB"/>
</dbReference>
<keyword evidence="5" id="KW-0798">TonB box</keyword>
<dbReference type="SUPFAM" id="SSF56935">
    <property type="entry name" value="Porins"/>
    <property type="match status" value="1"/>
</dbReference>
<dbReference type="CDD" id="cd01347">
    <property type="entry name" value="ligand_gated_channel"/>
    <property type="match status" value="1"/>
</dbReference>
<dbReference type="GO" id="GO:0044718">
    <property type="term" value="P:siderophore transmembrane transport"/>
    <property type="evidence" value="ECO:0007669"/>
    <property type="project" value="TreeGrafter"/>
</dbReference>
<dbReference type="EMBL" id="UINC01006472">
    <property type="protein sequence ID" value="SVA27728.1"/>
    <property type="molecule type" value="Genomic_DNA"/>
</dbReference>
<dbReference type="GO" id="GO:0015344">
    <property type="term" value="F:siderophore uptake transmembrane transporter activity"/>
    <property type="evidence" value="ECO:0007669"/>
    <property type="project" value="TreeGrafter"/>
</dbReference>
<evidence type="ECO:0000256" key="8">
    <source>
        <dbReference type="ARBA" id="ARBA00023237"/>
    </source>
</evidence>
<dbReference type="PROSITE" id="PS52016">
    <property type="entry name" value="TONB_DEPENDENT_REC_3"/>
    <property type="match status" value="1"/>
</dbReference>
<protein>
    <recommendedName>
        <fullName evidence="12">TonB-dependent receptor plug domain-containing protein</fullName>
    </recommendedName>
</protein>
<dbReference type="PANTHER" id="PTHR30069:SF29">
    <property type="entry name" value="HEMOGLOBIN AND HEMOGLOBIN-HAPTOGLOBIN-BINDING PROTEIN 1-RELATED"/>
    <property type="match status" value="1"/>
</dbReference>
<dbReference type="Gene3D" id="2.170.130.10">
    <property type="entry name" value="TonB-dependent receptor, plug domain"/>
    <property type="match status" value="1"/>
</dbReference>
<dbReference type="InterPro" id="IPR037066">
    <property type="entry name" value="Plug_dom_sf"/>
</dbReference>
<feature type="non-terminal residue" evidence="11">
    <location>
        <position position="1"/>
    </location>
</feature>
<reference evidence="11" key="1">
    <citation type="submission" date="2018-05" db="EMBL/GenBank/DDBJ databases">
        <authorList>
            <person name="Lanie J.A."/>
            <person name="Ng W.-L."/>
            <person name="Kazmierczak K.M."/>
            <person name="Andrzejewski T.M."/>
            <person name="Davidsen T.M."/>
            <person name="Wayne K.J."/>
            <person name="Tettelin H."/>
            <person name="Glass J.I."/>
            <person name="Rusch D."/>
            <person name="Podicherti R."/>
            <person name="Tsui H.-C.T."/>
            <person name="Winkler M.E."/>
        </authorList>
    </citation>
    <scope>NUCLEOTIDE SEQUENCE</scope>
</reference>
<dbReference type="InterPro" id="IPR012910">
    <property type="entry name" value="Plug_dom"/>
</dbReference>
<evidence type="ECO:0000313" key="11">
    <source>
        <dbReference type="EMBL" id="SVA27728.1"/>
    </source>
</evidence>
<dbReference type="GO" id="GO:0009279">
    <property type="term" value="C:cell outer membrane"/>
    <property type="evidence" value="ECO:0007669"/>
    <property type="project" value="UniProtKB-SubCell"/>
</dbReference>
<dbReference type="Gene3D" id="2.40.170.20">
    <property type="entry name" value="TonB-dependent receptor, beta-barrel domain"/>
    <property type="match status" value="1"/>
</dbReference>
<keyword evidence="7" id="KW-0675">Receptor</keyword>
<feature type="domain" description="TonB-dependent receptor plug" evidence="10">
    <location>
        <begin position="3"/>
        <end position="72"/>
    </location>
</feature>
<evidence type="ECO:0000256" key="1">
    <source>
        <dbReference type="ARBA" id="ARBA00004571"/>
    </source>
</evidence>
<keyword evidence="3" id="KW-0812">Transmembrane</keyword>
<keyword evidence="6" id="KW-0472">Membrane</keyword>
<dbReference type="InterPro" id="IPR036942">
    <property type="entry name" value="Beta-barrel_TonB_sf"/>
</dbReference>
<keyword evidence="2" id="KW-0813">Transport</keyword>
<evidence type="ECO:0000259" key="9">
    <source>
        <dbReference type="Pfam" id="PF00593"/>
    </source>
</evidence>
<dbReference type="Pfam" id="PF00593">
    <property type="entry name" value="TonB_dep_Rec_b-barrel"/>
    <property type="match status" value="1"/>
</dbReference>
<dbReference type="Pfam" id="PF07715">
    <property type="entry name" value="Plug"/>
    <property type="match status" value="1"/>
</dbReference>
<dbReference type="AlphaFoldDB" id="A0A381UJ92"/>